<dbReference type="Gene3D" id="3.20.20.70">
    <property type="entry name" value="Aldolase class I"/>
    <property type="match status" value="1"/>
</dbReference>
<protein>
    <submittedName>
        <fullName evidence="1">Thiamine monophosphate synthase</fullName>
    </submittedName>
</protein>
<dbReference type="Proteomes" id="UP000528945">
    <property type="component" value="Unassembled WGS sequence"/>
</dbReference>
<dbReference type="InterPro" id="IPR036206">
    <property type="entry name" value="ThiamineP_synth_sf"/>
</dbReference>
<evidence type="ECO:0000313" key="1">
    <source>
        <dbReference type="EMBL" id="MBB3877465.1"/>
    </source>
</evidence>
<dbReference type="InterPro" id="IPR013785">
    <property type="entry name" value="Aldolase_TIM"/>
</dbReference>
<accession>A0AAW3TYL0</accession>
<proteinExistence type="predicted"/>
<comment type="caution">
    <text evidence="1">The sequence shown here is derived from an EMBL/GenBank/DDBJ whole genome shotgun (WGS) entry which is preliminary data.</text>
</comment>
<evidence type="ECO:0000313" key="2">
    <source>
        <dbReference type="Proteomes" id="UP000528945"/>
    </source>
</evidence>
<gene>
    <name evidence="1" type="ORF">GGR47_003733</name>
</gene>
<sequence>MGIGGLNTETLPAPLDTVPIDGIAVVSALCTASDPQAVAAHLRALMEDRRRAP</sequence>
<organism evidence="1 2">
    <name type="scientific">Sphingomonas aquatilis</name>
    <dbReference type="NCBI Taxonomy" id="93063"/>
    <lineage>
        <taxon>Bacteria</taxon>
        <taxon>Pseudomonadati</taxon>
        <taxon>Pseudomonadota</taxon>
        <taxon>Alphaproteobacteria</taxon>
        <taxon>Sphingomonadales</taxon>
        <taxon>Sphingomonadaceae</taxon>
        <taxon>Sphingomonas</taxon>
    </lineage>
</organism>
<name>A0AAW3TYL0_9SPHN</name>
<dbReference type="SUPFAM" id="SSF51391">
    <property type="entry name" value="Thiamin phosphate synthase"/>
    <property type="match status" value="1"/>
</dbReference>
<reference evidence="1 2" key="1">
    <citation type="submission" date="2020-08" db="EMBL/GenBank/DDBJ databases">
        <title>Genomic Encyclopedia of Type Strains, Phase IV (KMG-IV): sequencing the most valuable type-strain genomes for metagenomic binning, comparative biology and taxonomic classification.</title>
        <authorList>
            <person name="Goeker M."/>
        </authorList>
    </citation>
    <scope>NUCLEOTIDE SEQUENCE [LARGE SCALE GENOMIC DNA]</scope>
    <source>
        <strain evidence="1 2">DSM 15581</strain>
    </source>
</reference>
<dbReference type="EMBL" id="JACIDB010000018">
    <property type="protein sequence ID" value="MBB3877465.1"/>
    <property type="molecule type" value="Genomic_DNA"/>
</dbReference>
<dbReference type="AlphaFoldDB" id="A0AAW3TYL0"/>
<keyword evidence="2" id="KW-1185">Reference proteome</keyword>